<keyword evidence="6" id="KW-0143">Chaperone</keyword>
<proteinExistence type="inferred from homology"/>
<evidence type="ECO:0000259" key="7">
    <source>
        <dbReference type="PROSITE" id="PS50076"/>
    </source>
</evidence>
<gene>
    <name evidence="8" type="ORF">RND81_08G163100</name>
</gene>
<dbReference type="InterPro" id="IPR036386">
    <property type="entry name" value="HscB_C_sf"/>
</dbReference>
<evidence type="ECO:0000256" key="3">
    <source>
        <dbReference type="ARBA" id="ARBA00010476"/>
    </source>
</evidence>
<dbReference type="AlphaFoldDB" id="A0AAW1J8D5"/>
<comment type="subcellular location">
    <subcellularLocation>
        <location evidence="2">Cytoplasm</location>
    </subcellularLocation>
    <subcellularLocation>
        <location evidence="1">Mitochondrion</location>
    </subcellularLocation>
</comment>
<dbReference type="Gene3D" id="1.10.287.110">
    <property type="entry name" value="DnaJ domain"/>
    <property type="match status" value="1"/>
</dbReference>
<evidence type="ECO:0000313" key="9">
    <source>
        <dbReference type="Proteomes" id="UP001443914"/>
    </source>
</evidence>
<comment type="similarity">
    <text evidence="3">Belongs to the HscB family.</text>
</comment>
<dbReference type="Proteomes" id="UP001443914">
    <property type="component" value="Unassembled WGS sequence"/>
</dbReference>
<evidence type="ECO:0000256" key="2">
    <source>
        <dbReference type="ARBA" id="ARBA00004496"/>
    </source>
</evidence>
<dbReference type="FunFam" id="1.20.1280.20:FF:000002">
    <property type="entry name" value="HscB mitochondrial iron-sulfur cluster co-chaperone"/>
    <property type="match status" value="1"/>
</dbReference>
<feature type="domain" description="J" evidence="7">
    <location>
        <begin position="106"/>
        <end position="178"/>
    </location>
</feature>
<dbReference type="GO" id="GO:0001671">
    <property type="term" value="F:ATPase activator activity"/>
    <property type="evidence" value="ECO:0007669"/>
    <property type="project" value="InterPro"/>
</dbReference>
<dbReference type="PANTHER" id="PTHR14021:SF15">
    <property type="entry name" value="IRON-SULFUR CLUSTER CO-CHAPERONE PROTEIN HSCB"/>
    <property type="match status" value="1"/>
</dbReference>
<dbReference type="InterPro" id="IPR009073">
    <property type="entry name" value="HscB_oligo_C"/>
</dbReference>
<dbReference type="EMBL" id="JBDFQZ010000008">
    <property type="protein sequence ID" value="KAK9699255.1"/>
    <property type="molecule type" value="Genomic_DNA"/>
</dbReference>
<dbReference type="SUPFAM" id="SSF46565">
    <property type="entry name" value="Chaperone J-domain"/>
    <property type="match status" value="1"/>
</dbReference>
<dbReference type="InterPro" id="IPR001623">
    <property type="entry name" value="DnaJ_domain"/>
</dbReference>
<keyword evidence="9" id="KW-1185">Reference proteome</keyword>
<evidence type="ECO:0000313" key="8">
    <source>
        <dbReference type="EMBL" id="KAK9699255.1"/>
    </source>
</evidence>
<dbReference type="GO" id="GO:0051259">
    <property type="term" value="P:protein complex oligomerization"/>
    <property type="evidence" value="ECO:0007669"/>
    <property type="project" value="InterPro"/>
</dbReference>
<dbReference type="InterPro" id="IPR004640">
    <property type="entry name" value="HscB"/>
</dbReference>
<dbReference type="Pfam" id="PF07743">
    <property type="entry name" value="HSCB_C"/>
    <property type="match status" value="1"/>
</dbReference>
<accession>A0AAW1J8D5</accession>
<dbReference type="CDD" id="cd06257">
    <property type="entry name" value="DnaJ"/>
    <property type="match status" value="1"/>
</dbReference>
<dbReference type="PROSITE" id="PS50076">
    <property type="entry name" value="DNAJ_2"/>
    <property type="match status" value="1"/>
</dbReference>
<dbReference type="NCBIfam" id="TIGR00714">
    <property type="entry name" value="hscB"/>
    <property type="match status" value="1"/>
</dbReference>
<evidence type="ECO:0000256" key="5">
    <source>
        <dbReference type="ARBA" id="ARBA00023128"/>
    </source>
</evidence>
<keyword evidence="5" id="KW-0496">Mitochondrion</keyword>
<evidence type="ECO:0000256" key="6">
    <source>
        <dbReference type="ARBA" id="ARBA00023186"/>
    </source>
</evidence>
<dbReference type="GO" id="GO:0005739">
    <property type="term" value="C:mitochondrion"/>
    <property type="evidence" value="ECO:0007669"/>
    <property type="project" value="UniProtKB-SubCell"/>
</dbReference>
<comment type="caution">
    <text evidence="8">The sequence shown here is derived from an EMBL/GenBank/DDBJ whole genome shotgun (WGS) entry which is preliminary data.</text>
</comment>
<organism evidence="8 9">
    <name type="scientific">Saponaria officinalis</name>
    <name type="common">Common soapwort</name>
    <name type="synonym">Lychnis saponaria</name>
    <dbReference type="NCBI Taxonomy" id="3572"/>
    <lineage>
        <taxon>Eukaryota</taxon>
        <taxon>Viridiplantae</taxon>
        <taxon>Streptophyta</taxon>
        <taxon>Embryophyta</taxon>
        <taxon>Tracheophyta</taxon>
        <taxon>Spermatophyta</taxon>
        <taxon>Magnoliopsida</taxon>
        <taxon>eudicotyledons</taxon>
        <taxon>Gunneridae</taxon>
        <taxon>Pentapetalae</taxon>
        <taxon>Caryophyllales</taxon>
        <taxon>Caryophyllaceae</taxon>
        <taxon>Caryophylleae</taxon>
        <taxon>Saponaria</taxon>
    </lineage>
</organism>
<dbReference type="SUPFAM" id="SSF47144">
    <property type="entry name" value="HSC20 (HSCB), C-terminal oligomerisation domain"/>
    <property type="match status" value="1"/>
</dbReference>
<protein>
    <recommendedName>
        <fullName evidence="7">J domain-containing protein</fullName>
    </recommendedName>
</protein>
<dbReference type="GO" id="GO:0051087">
    <property type="term" value="F:protein-folding chaperone binding"/>
    <property type="evidence" value="ECO:0007669"/>
    <property type="project" value="InterPro"/>
</dbReference>
<keyword evidence="4" id="KW-0963">Cytoplasm</keyword>
<dbReference type="GO" id="GO:0044571">
    <property type="term" value="P:[2Fe-2S] cluster assembly"/>
    <property type="evidence" value="ECO:0007669"/>
    <property type="project" value="InterPro"/>
</dbReference>
<dbReference type="Gene3D" id="1.20.1280.20">
    <property type="entry name" value="HscB, C-terminal domain"/>
    <property type="match status" value="1"/>
</dbReference>
<dbReference type="SMART" id="SM00271">
    <property type="entry name" value="DnaJ"/>
    <property type="match status" value="1"/>
</dbReference>
<name>A0AAW1J8D5_SAPOF</name>
<dbReference type="InterPro" id="IPR036869">
    <property type="entry name" value="J_dom_sf"/>
</dbReference>
<dbReference type="FunFam" id="1.10.287.110:FF:000082">
    <property type="entry name" value="Iron-sulfur cluster co-chaperone protein HscB, mitochondrial"/>
    <property type="match status" value="1"/>
</dbReference>
<evidence type="ECO:0000256" key="1">
    <source>
        <dbReference type="ARBA" id="ARBA00004173"/>
    </source>
</evidence>
<sequence length="265" mass="31029">MKTFNIWRTLLRNNHRNNHHRLRTLASFSHSLSASSSSSLPRRFFNTSPRNVLPNFPHRSSKRFLSETPSKFDERRCWNCSSCPTSELFLVCDSCGCIQPLDHSLDYFQIFDLEQKFDIEEASLEGKYKDWQKKLHPDLVHSKSEREREYAADQSSRVIDAYRTLSDPLSRGLYLMKLSGVRVDEEQTVSDPDLLAEIMELRESVEDAATSHELEQIQTQVHKKMKEWIETFTRSFGSDNTEDALNAIRRITYYKRASEEIVKRL</sequence>
<reference evidence="8" key="1">
    <citation type="submission" date="2024-03" db="EMBL/GenBank/DDBJ databases">
        <title>WGS assembly of Saponaria officinalis var. Norfolk2.</title>
        <authorList>
            <person name="Jenkins J."/>
            <person name="Shu S."/>
            <person name="Grimwood J."/>
            <person name="Barry K."/>
            <person name="Goodstein D."/>
            <person name="Schmutz J."/>
            <person name="Leebens-Mack J."/>
            <person name="Osbourn A."/>
        </authorList>
    </citation>
    <scope>NUCLEOTIDE SEQUENCE [LARGE SCALE GENOMIC DNA]</scope>
    <source>
        <strain evidence="8">JIC</strain>
    </source>
</reference>
<evidence type="ECO:0000256" key="4">
    <source>
        <dbReference type="ARBA" id="ARBA00022490"/>
    </source>
</evidence>
<dbReference type="PANTHER" id="PTHR14021">
    <property type="entry name" value="IRON-SULFUR CLUSTER CO-CHAPERONE PROTEIN HSCB"/>
    <property type="match status" value="1"/>
</dbReference>